<feature type="domain" description="Ig-like" evidence="8">
    <location>
        <begin position="2781"/>
        <end position="2877"/>
    </location>
</feature>
<evidence type="ECO:0000256" key="4">
    <source>
        <dbReference type="ARBA" id="ARBA00022737"/>
    </source>
</evidence>
<name>A0A7J7JUV4_BUGNE</name>
<feature type="compositionally biased region" description="Polar residues" evidence="7">
    <location>
        <begin position="2980"/>
        <end position="2994"/>
    </location>
</feature>
<dbReference type="PANTHER" id="PTHR47633">
    <property type="entry name" value="IMMUNOGLOBULIN"/>
    <property type="match status" value="1"/>
</dbReference>
<dbReference type="CDD" id="cd00096">
    <property type="entry name" value="Ig"/>
    <property type="match status" value="3"/>
</dbReference>
<dbReference type="SUPFAM" id="SSF46966">
    <property type="entry name" value="Spectrin repeat"/>
    <property type="match status" value="4"/>
</dbReference>
<feature type="domain" description="Ig-like" evidence="8">
    <location>
        <begin position="5621"/>
        <end position="5709"/>
    </location>
</feature>
<feature type="compositionally biased region" description="Polar residues" evidence="7">
    <location>
        <begin position="3102"/>
        <end position="3112"/>
    </location>
</feature>
<feature type="region of interest" description="Disordered" evidence="7">
    <location>
        <begin position="3361"/>
        <end position="3384"/>
    </location>
</feature>
<keyword evidence="5" id="KW-1015">Disulfide bond</keyword>
<feature type="region of interest" description="Disordered" evidence="7">
    <location>
        <begin position="2212"/>
        <end position="2246"/>
    </location>
</feature>
<feature type="compositionally biased region" description="Basic and acidic residues" evidence="7">
    <location>
        <begin position="3964"/>
        <end position="3974"/>
    </location>
</feature>
<accession>A0A7J7JUV4</accession>
<feature type="region of interest" description="Disordered" evidence="7">
    <location>
        <begin position="4072"/>
        <end position="4126"/>
    </location>
</feature>
<evidence type="ECO:0000256" key="3">
    <source>
        <dbReference type="ARBA" id="ARBA00022490"/>
    </source>
</evidence>
<feature type="domain" description="Ig-like" evidence="8">
    <location>
        <begin position="3235"/>
        <end position="3320"/>
    </location>
</feature>
<dbReference type="PANTHER" id="PTHR47633:SF15">
    <property type="entry name" value="IG-LIKE DOMAIN-CONTAINING PROTEIN"/>
    <property type="match status" value="1"/>
</dbReference>
<comment type="subcellular location">
    <subcellularLocation>
        <location evidence="1">Cytoplasm</location>
        <location evidence="1">Myofibril</location>
    </subcellularLocation>
</comment>
<feature type="region of interest" description="Disordered" evidence="7">
    <location>
        <begin position="2980"/>
        <end position="3134"/>
    </location>
</feature>
<feature type="domain" description="Ig-like" evidence="8">
    <location>
        <begin position="5725"/>
        <end position="5814"/>
    </location>
</feature>
<dbReference type="Pfam" id="PF25075">
    <property type="entry name" value="DUF7799"/>
    <property type="match status" value="1"/>
</dbReference>
<feature type="region of interest" description="Disordered" evidence="7">
    <location>
        <begin position="2441"/>
        <end position="2473"/>
    </location>
</feature>
<dbReference type="InterPro" id="IPR013783">
    <property type="entry name" value="Ig-like_fold"/>
</dbReference>
<feature type="domain" description="Ig-like" evidence="8">
    <location>
        <begin position="2249"/>
        <end position="2336"/>
    </location>
</feature>
<feature type="compositionally biased region" description="Basic and acidic residues" evidence="7">
    <location>
        <begin position="2374"/>
        <end position="2395"/>
    </location>
</feature>
<feature type="compositionally biased region" description="Polar residues" evidence="7">
    <location>
        <begin position="2359"/>
        <end position="2372"/>
    </location>
</feature>
<feature type="compositionally biased region" description="Polar residues" evidence="7">
    <location>
        <begin position="3944"/>
        <end position="3955"/>
    </location>
</feature>
<feature type="domain" description="Ig-like" evidence="8">
    <location>
        <begin position="3703"/>
        <end position="3791"/>
    </location>
</feature>
<feature type="domain" description="Ig-like" evidence="8">
    <location>
        <begin position="2115"/>
        <end position="2204"/>
    </location>
</feature>
<evidence type="ECO:0000256" key="1">
    <source>
        <dbReference type="ARBA" id="ARBA00004657"/>
    </source>
</evidence>
<sequence length="5962" mass="674218">MQLEQICKALRAREIFDILKKRWAYMTGGRDSHGCAIITIPSHSPELTLNIEELMKTVEYLARLPGQKVAAQGFTLLINNKTGYYKHPKLLVRSVHDALTSLFSLSHVIIIHQPPHYSVTLKHSHRNDKYGIGLEPILVTLQRIITLVSCNNLCKDLGGNIDYNHEEWLQKQMMVEEFLDEAHCISTKMESAHFEIFRMSYSTILQTSKQLIVRGKDLLSQLLAISVDEESGFIIQDRVFNRQEHVQLAISVLDEQLRLHRKYTENLAKDLAVKTEASSLQRRMKKVVDWVLTCGKQLLTDSVFGDSVEKAEAFQNKHNKKEQQCLEVYAEFARLRYECEKMIESGCAADISSQRDYMNTVCRDFASQMEQRKALIVCSVNFYRLFSELQSNMTNIEKLCKLQISPSTCQSLKLQLNRLKSRCTFIDSQYKELVVSCESLVNHFFLEARRSSKSLNYQTDIDKIQAKTRLLQSQKARCDELVHFRKLRLQQNLQLATCEGDVEQAISWLNNLLHLATKEDVFTHNLAEVVKLMASYTEMETTANETFKYGKQLLETSRALRNSLKYDPQEVCQNSALLQSAWSRLSFSLQNKMKDLEKVKKFHEGADELLEVAESLLISFNKRWDSSITPPHYGALVQDFFRQHNISEKRFVADYQNIMEIGDQLIKDNCSRDAKCKEDAVNLRPEAKVEIKMFSLYTKMKELLPHVNIPPFTPRYNQSSSALPSKSQRSKTVKTRFSQTTSEYRFTRIERKSTDEQLKQAGDWVQAQIDSMDPHILTIGLTLEEAKRLRKEHMELMDKLQLKQQSVLELLSHADADAVKQSQQRQVHSSMSETVAEAWKDLSYEMDLRQELLDQNVTFLDGAKQFSERMEEATTRFSLSTVPRTADEARKEMTIHHEEKKDILEKSMYTLSQGQTLLDRIKQTSLHTKSTTHATTAACYGIEKMLERLQDRRRLLEQMWSQRKSYLEKGFHLCQLDLEISKISDWFHNSGNIYLSRTELGDSAEAAQSIASEHDIFEQDSMRIQGELLKLVRTSEQLSHTSNIDMASLRKRLQGVDELAQDFMLRMDARRKNIATAINFYRLAAKAHSDLEVLESELRKCQVTGSPIAPEKLMSLTERLSQTTTPPLREGHLLLDRVGRDDRGANGIVIQLKELESRHKSFDNQLRMEIGKISERSESYHKFRETYSFMNSWLNQIAETAIRDNNSLGADLRSAKDFQSTFEQLAEDMKVKESKVGLLHETANQLTTEGDSTSPQVQQATNELSKKWNNILGIIETRTKISKTYVTFHKTVHNWTLITDDLEDLLKTDVSIATDSLTNEVKGKWTSACDVSKQANANAANMQSLLTQANEDTSLHTAEVSQTMKKILNEMRDRKETLSQLFDNWTMHVSQSKAFKTQWNSFLEESRKIIAWVKEVEGSFFEPMLAGELGSTIEGCKSLSDQLDSNHKRCQEVKEKIEKQIETAEMLSLKGNTGGEHDLIINELIKVHQRFQARISEYRTLLTMSIKFYKDLEELEKTLTEFEEKYKSTDIPSCEHLTTSVLHEHTAERERVLHLIDRVAAAGEEIVIRVRQQNTDQIYTEHIERLLLQANKRLQTFEDAWAAKQRQLEKVMDEPSAVAQLSPQMEKIKGDIAALNQQLFHLKVSMASTLPGLKMNLESARALQGKLQPIKEELMKQPAPSPESQPMYDDVTNDYNTLENGVNDFVKFLELSTQFYSLYDESEQWIGETTLLLNNTNSQSLSCRDVNQLSDLQKNLSDFQSTQVPVQKERLNQMVTLSVQLYGPDGSQKVQPISDKVSDLQMFLDRAQHDLASLQHSLKQPADTTESMDTTDSMVSSQAENLQLQPQVTPQSQVTPQPQVTPQQAYVVQQSQEHTVHTTKFISTEDVVSEAQHEPASPPRAPMAGAVQVLPMTSQHGKTPPPATKPKPVTNKPPTFLTQLQPAEINEGDKHCFKAQLESSAPVEVMWYKDGLPISSLTMSREDTAVYSVQASNHLGTANSSAQLIVKAGMAPRLVAPLQDMVVDSDRPAEITCQFEASPTPSVQWFREGLVIKPSTDFAIRNSPNSTTLEISLAFPEDSGTFTVVVTNCMGEAKASCNLLVREATPMDGDVDSCPPSIPQPLRSRESMEGSKVRMDCVVVGRPEPMVTWLHNDLPVKESPNVRLLFEGDRCSLLIDKVNQSDRGVYKVIARNPHGEAVTECTLEVEGVSELSDVSVPASEERQYTSAKSSILQQQQPTPAGPSMQLGAPQLVQAFHDQRVRQGDSVTFTCQIAGTPKPKVKWFVGGEPIVSPDYQISNTGDVYSLNIQEVFDEDAGRFTVIAENPHGKTSCSALLHVDLDEGDGHSVTSSTISTKQMFTQHETRTTISGDQVTSEEHQLMKTTTDGKTEAQEHHSSSTSSIPVPSIPVSSTPVSSTPVSSTSASQAPPTLFKPIEFKVQLPSAQKQQAPAQPIHVQQMPAPSMEATSPSKLPGQQVPVSVAQLPMEHLPAQRVPITTGPSPMDQTSPRPSTQQMTQQTTQQMTQQTTQQMTMQQTSSVQIPMQQRSAVQMPIQKIPVQHSPAPQSRQPITPMRMSTPRFSSPSPQRSGVEVLKRPLVRYPSEPSISSQTFTETRRSEHTYIQNVGQSPQRFNPVHIDIDLNGIASEPTPAKLKRPSQFASTPVRPAEAPNFITRLVPITVKEGDSLTLMVTITGTDLEVTWYREGAEITEIYKNDFTTRRDGQNYFLHIHKACLEDTGLFAVKAENENGFASCDANVTVISVLPIEHKLTKFSGFEEESTPKDNKPTKQKTLPPSSALLKCLMLTPLPTPGWYVNPEPIIKWYKDGVELKPSHRIKIEYYGGVACLTYSSVIKSDSGHYLVHVVNSKGSLKSEMDFSVESGPHPVDQPDISGLVPHPTPLHYSQNESSTVRMQTQSSTTMYLGSPDRQPLRGVWAPRQQSEPPLRPLTPHVSRTTVRPAGMVASPNVTHIQQTPAFPQHQTMQESNVLRQTSTLSQQVTPQYQPVPQSPGTKYYSVPQSPGTQSVPQSPGTQYQSVPQSPSTQSVPQSPGTKYYSVPQSPGTQYQPVPQSPSTQSVPQSPGTKYYSVPQSPGSQSVPQSPGTQYQSVPQSPGTKYYSVPQSPGVRSVPQSPVSLWSPASDAPLKKVTSVPAFTLQQQLPPQSPVHQSIYWQPRTPSQSPSRPQVLRAQSASPVRGLASSVPLFRPTSVPRASLPAQQKSVPRAPSEPLLPGSFRPKFTRPLGQLPMRDGEPVTLECRFDAYPPAQITWSRHGQIIPDGNRYRIMNTEAAGHATLTIRMTFPEDLGEYTCTAKNDAGEAITIGHLVPEAEYQKVLHAEAQRQREIYDRSQRQSFVSDLETTLTQRSYTPSQSPTRQHRGARRTSPVVVPMRTEPIRRASQSPHQPIRQPSPVYKAVHNQPIYIDGSAPPATHESQIVIDMDSSHRSKIHSYSDDTDDTNPETYTGNVMQPLIVQPLKDFKLTEGQDATFFCKVVGVPKPKVAWFKNGERLRASSRLTMKYSADGYHTLRIRDTVVFDEGVYMAHAVNSGGSATTAAQLYIDTVKNIDTSSHISSQTLTLLQKREHARERKRDQNDGGIVEKCFRPVFKSVPSDQTVKEGTCVRFDCVVSARPQAEVVWYRNGHPVVQDRLHKIVVNENGINSLIIKSVALADGGQYVVAAENKAGRAEFQLNLTVLEKEHHMPPKFTERIRGVSTISGQDIVLSCACTGNPVPHITWTKDNQYIKDDDKHRIDTRDGCTHLIIKNADVSDAGWYQCSAVSVAGSATSRAKVAVEPPAQPKPQEFRIVIPKKPTKVLAAPEEQLTEMQVAQLYRNQLRYNIQHVDEIDSTSDGPAPMVTQQPQQSYKRQFVPVTAPPLTTVTHPSQLVYMMSPYAHPSSSSSTHEYHVTSTTTVTPPQFHAPTSVNMQRPSRPREIVDQPKRRQNKQTQTPPMSPNHSPYRHFRSTSREILDDYRSTSRSSTRRSIDRTLRRSLCRSSVERSHVRRSIDRKSLDRYLSDSNLSTLPPAPPGHHWESTEFVRESSVVSDDASGEPAVIRRTFQFEEILTRVPDTPTLVETDRIDQESTYEQWRQDEQSSESCVSYRPSTLNPPSTGYHVFPPTPLYPSQSTDVLEKTRESTYHLSTQPLTPMRERHSSQVELDLSVPRPYELTKPSVQRTRSEPQLNYPMSRKPISQPTYTDIHRQSSRTDVTQTTHEARDQLISKQNLQPKYEPIEFEVQLPRQHLAQTHSEKRVEELHQSVSHTNQSYKSQANSNLDELYFRIPRNVSSQVPSDQKPDQLDECFPERHTTEVKIPEKHASKLNYKPQSRFEPVSLDVHLPEQQLAKFDYKSQPSFEPVEFDVKLPDEHTSKVKYTSKPGFSPVEMNVQLPKKHTAKFNYKSRPGFEPVEMDVKLPQRHISKVDYNSEPEFEPVEMDVKLPQRHISKVDYTSEPEFEPVEMDVKLPQRHISKVDYNSEPEFEPVEMDVKLPQRHISKVDYNSEPEFEPVEMDVKLPQRHISKVDYTSEPEFEPVEMDVKLPQRHISKVDYNSEPEFEPVEMDVKLPQRHISKVDYNSEPEFEPVEMDVKLPQRHISKVDYTSEPEFEPVEMDVKLPQRHISKVGYTSEPEFEPVEMDVKLPQRHISKVDYNSEPEFEPVEMDVKLPQRHISKVDYNSEPEFEPVEMDVKLPKSHTTKLKYKSQPGFKPVEIDVEMPKQHTTKLDYKSEPGFEPIEMDVELPKKHTTKLKYQSEPVFQPVEMDVTLPRSHTSTVKYKSQPDFAPVDMDIAMPQQHVTRVNYSQQPGFQPVDLDVKLPKQHQTQIQFDSKPGFERVELDIEVPNQQDTHVTHERVKMSTVVCDSQPLERKGPVSQPVNADITQSKPASNQPDQPMSGLPPIPKPKVGGPTPQQIRPESETPERYRTTQHIPHSRPPVRRSTSTDQNDSGIDQGDSGRDEPTFKVLPAAETVVEDLFSSSKPKAPYFTQKPSAAGVKEGHPVRFECVLQPVGDPNMIVEWYCNGELVKVGHRFYVRHDWSYVSLEILYCYPEDVGEYVCVAKNRVGQAETIPVTLNVRARRAVNLDTQFPEGMEGVHKLQELEEHWSSITMFDIEAIKDAPKEHCAPYIDVKPQPVEVEEGDCAKFIARVSGYPRPKITWKINDSVVVTSSRFKTHYDGHCYHLEIPKVREYDQGTVTIHAVNSLGQADSTTQLVVHPTEDFRLKLHHQDVVDTYEVQRRKLLELRTLQPEIKVPATTVIQIERAVQERQLAVHESPKIPETQLRKVEKPLETQPKPEVVEETKPLLKSAPKTPPKPKHPIAQAPQFTKPLSPVKADEGQPVTLTVEFEGFPSPQISWYRESFEIRPSNDFQITIDIGKSTLHLPEVFPEDQGMYMVKAYNQYGMSQCKAMLVVVPDVNKQPQESIPTFTSKLSDVTGVVGEPLSLTVQLKEPPTPTYRVEWFRNTKKLDISPRYKFISEKHILTLLIYELVPDDAGLYEVRVTNSAGTNRSTANITVQKPRTPLPTPPSMESAPELLQPLKPDSVEEGKPVTLQCTIKGAPVVTWLANGQMIKQSKYFNMKTDGDKHTLTIAEAFPEDDGEYRVVPVSTEKTPLAEVPKEVGAPPKFIQPITSIDSCEGEKVTFEAVITGTPAPQVKWFRENEELTASLDFQITQEEDIHRLAIPEVFPEDSGLFMCRATNSYGIAECTAELYIEAPKPETVEKEVKMPSFEKPLAPTTTILRGETAHLSVDVEAYPPARHTWFFNGKHIRTTHKYIIIEEERRITLKVVNAQPEDGGEYTIKLDNEYGDVSCTTTLIIQHLNILCGIIHHLYSCMFVYLPKKRFSCQRYPHCDVTPTNVTESHLTTLDVPIKFIKTLSPELYAKPKEQALFEIELERKPDTVQWFVNKMEIQPSPRYEVRNVDNKSHLLVHNLTPADSGVYSVEVTVGEQRFVSTCSSTLKMMCH</sequence>
<feature type="compositionally biased region" description="Low complexity" evidence="7">
    <location>
        <begin position="3062"/>
        <end position="3101"/>
    </location>
</feature>
<gene>
    <name evidence="9" type="ORF">EB796_011538</name>
</gene>
<feature type="region of interest" description="Disordered" evidence="7">
    <location>
        <begin position="2359"/>
        <end position="2427"/>
    </location>
</feature>
<feature type="compositionally biased region" description="Low complexity" evidence="7">
    <location>
        <begin position="3031"/>
        <end position="3049"/>
    </location>
</feature>
<comment type="caution">
    <text evidence="9">The sequence shown here is derived from an EMBL/GenBank/DDBJ whole genome shotgun (WGS) entry which is preliminary data.</text>
</comment>
<keyword evidence="10" id="KW-1185">Reference proteome</keyword>
<evidence type="ECO:0000313" key="10">
    <source>
        <dbReference type="Proteomes" id="UP000593567"/>
    </source>
</evidence>
<dbReference type="InterPro" id="IPR018159">
    <property type="entry name" value="Spectrin/alpha-actinin"/>
</dbReference>
<evidence type="ECO:0000256" key="7">
    <source>
        <dbReference type="SAM" id="MobiDB-lite"/>
    </source>
</evidence>
<feature type="compositionally biased region" description="Low complexity" evidence="7">
    <location>
        <begin position="2396"/>
        <end position="2427"/>
    </location>
</feature>
<feature type="domain" description="Ig-like" evidence="8">
    <location>
        <begin position="5530"/>
        <end position="5598"/>
    </location>
</feature>
<feature type="compositionally biased region" description="Polar residues" evidence="7">
    <location>
        <begin position="4096"/>
        <end position="4111"/>
    </location>
</feature>
<feature type="domain" description="Ig-like" evidence="8">
    <location>
        <begin position="4980"/>
        <end position="5069"/>
    </location>
</feature>
<keyword evidence="4" id="KW-0677">Repeat</keyword>
<feature type="domain" description="Ig-like" evidence="8">
    <location>
        <begin position="3469"/>
        <end position="3558"/>
    </location>
</feature>
<feature type="compositionally biased region" description="Low complexity" evidence="7">
    <location>
        <begin position="2995"/>
        <end position="3009"/>
    </location>
</feature>
<feature type="domain" description="Ig-like" evidence="8">
    <location>
        <begin position="1934"/>
        <end position="2007"/>
    </location>
</feature>
<dbReference type="GO" id="GO:0045989">
    <property type="term" value="P:positive regulation of striated muscle contraction"/>
    <property type="evidence" value="ECO:0007669"/>
    <property type="project" value="UniProtKB-ARBA"/>
</dbReference>
<feature type="compositionally biased region" description="Polar residues" evidence="7">
    <location>
        <begin position="3016"/>
        <end position="3030"/>
    </location>
</feature>
<dbReference type="InterPro" id="IPR003598">
    <property type="entry name" value="Ig_sub2"/>
</dbReference>
<dbReference type="Gene3D" id="1.20.58.60">
    <property type="match status" value="5"/>
</dbReference>
<feature type="domain" description="Ig-like" evidence="8">
    <location>
        <begin position="3604"/>
        <end position="3693"/>
    </location>
</feature>
<dbReference type="GO" id="GO:0031672">
    <property type="term" value="C:A band"/>
    <property type="evidence" value="ECO:0007669"/>
    <property type="project" value="UniProtKB-ARBA"/>
</dbReference>
<dbReference type="CDD" id="cd00176">
    <property type="entry name" value="SPEC"/>
    <property type="match status" value="2"/>
</dbReference>
<dbReference type="FunFam" id="2.60.40.10:FF:000345">
    <property type="entry name" value="Muscle M-line assembly protein unc-89"/>
    <property type="match status" value="1"/>
</dbReference>
<feature type="compositionally biased region" description="Polar residues" evidence="7">
    <location>
        <begin position="4935"/>
        <end position="4945"/>
    </location>
</feature>
<dbReference type="FunFam" id="2.60.40.10:FF:000080">
    <property type="entry name" value="Myosin light chain kinase, smooth muscle"/>
    <property type="match status" value="2"/>
</dbReference>
<dbReference type="Proteomes" id="UP000593567">
    <property type="component" value="Unassembled WGS sequence"/>
</dbReference>
<dbReference type="InterPro" id="IPR007110">
    <property type="entry name" value="Ig-like_dom"/>
</dbReference>
<feature type="compositionally biased region" description="Polar residues" evidence="7">
    <location>
        <begin position="2224"/>
        <end position="2238"/>
    </location>
</feature>
<dbReference type="GO" id="GO:0060298">
    <property type="term" value="P:positive regulation of sarcomere organization"/>
    <property type="evidence" value="ECO:0007669"/>
    <property type="project" value="UniProtKB-ARBA"/>
</dbReference>
<dbReference type="InterPro" id="IPR013098">
    <property type="entry name" value="Ig_I-set"/>
</dbReference>
<evidence type="ECO:0000256" key="5">
    <source>
        <dbReference type="ARBA" id="ARBA00023157"/>
    </source>
</evidence>
<feature type="region of interest" description="Disordered" evidence="7">
    <location>
        <begin position="3894"/>
        <end position="3986"/>
    </location>
</feature>
<feature type="compositionally biased region" description="Polar residues" evidence="7">
    <location>
        <begin position="4172"/>
        <end position="4182"/>
    </location>
</feature>
<dbReference type="Gene3D" id="2.60.40.10">
    <property type="entry name" value="Immunoglobulins"/>
    <property type="match status" value="18"/>
</dbReference>
<organism evidence="9 10">
    <name type="scientific">Bugula neritina</name>
    <name type="common">Brown bryozoan</name>
    <name type="synonym">Sertularia neritina</name>
    <dbReference type="NCBI Taxonomy" id="10212"/>
    <lineage>
        <taxon>Eukaryota</taxon>
        <taxon>Metazoa</taxon>
        <taxon>Spiralia</taxon>
        <taxon>Lophotrochozoa</taxon>
        <taxon>Bryozoa</taxon>
        <taxon>Gymnolaemata</taxon>
        <taxon>Cheilostomatida</taxon>
        <taxon>Flustrina</taxon>
        <taxon>Buguloidea</taxon>
        <taxon>Bugulidae</taxon>
        <taxon>Bugula</taxon>
    </lineage>
</organism>
<dbReference type="SMART" id="SM00150">
    <property type="entry name" value="SPEC"/>
    <property type="match status" value="9"/>
</dbReference>
<dbReference type="InterPro" id="IPR003599">
    <property type="entry name" value="Ig_sub"/>
</dbReference>
<protein>
    <recommendedName>
        <fullName evidence="8">Ig-like domain-containing protein</fullName>
    </recommendedName>
</protein>
<feature type="region of interest" description="Disordered" evidence="7">
    <location>
        <begin position="5283"/>
        <end position="5314"/>
    </location>
</feature>
<dbReference type="InterPro" id="IPR002017">
    <property type="entry name" value="Spectrin_repeat"/>
</dbReference>
<dbReference type="PROSITE" id="PS50835">
    <property type="entry name" value="IG_LIKE"/>
    <property type="match status" value="16"/>
</dbReference>
<dbReference type="Pfam" id="PF07679">
    <property type="entry name" value="I-set"/>
    <property type="match status" value="17"/>
</dbReference>
<feature type="compositionally biased region" description="Basic and acidic residues" evidence="7">
    <location>
        <begin position="3930"/>
        <end position="3939"/>
    </location>
</feature>
<feature type="compositionally biased region" description="Polar residues" evidence="7">
    <location>
        <begin position="3154"/>
        <end position="3169"/>
    </location>
</feature>
<dbReference type="InterPro" id="IPR036179">
    <property type="entry name" value="Ig-like_dom_sf"/>
</dbReference>
<feature type="region of interest" description="Disordered" evidence="7">
    <location>
        <begin position="4170"/>
        <end position="4225"/>
    </location>
</feature>
<dbReference type="Pfam" id="PF00435">
    <property type="entry name" value="Spectrin"/>
    <property type="match status" value="1"/>
</dbReference>
<dbReference type="FunFam" id="2.60.40.10:FF:000425">
    <property type="entry name" value="Myosin light chain kinase"/>
    <property type="match status" value="5"/>
</dbReference>
<dbReference type="InterPro" id="IPR056701">
    <property type="entry name" value="DUF7799"/>
</dbReference>
<dbReference type="EMBL" id="VXIV02001746">
    <property type="protein sequence ID" value="KAF6030160.1"/>
    <property type="molecule type" value="Genomic_DNA"/>
</dbReference>
<feature type="region of interest" description="Disordered" evidence="7">
    <location>
        <begin position="715"/>
        <end position="734"/>
    </location>
</feature>
<feature type="compositionally biased region" description="Low complexity" evidence="7">
    <location>
        <begin position="3171"/>
        <end position="3183"/>
    </location>
</feature>
<feature type="region of interest" description="Disordered" evidence="7">
    <location>
        <begin position="1814"/>
        <end position="1859"/>
    </location>
</feature>
<feature type="compositionally biased region" description="Polar residues" evidence="7">
    <location>
        <begin position="3361"/>
        <end position="3373"/>
    </location>
</feature>
<feature type="region of interest" description="Disordered" evidence="7">
    <location>
        <begin position="3154"/>
        <end position="3246"/>
    </location>
</feature>
<reference evidence="9" key="1">
    <citation type="submission" date="2020-06" db="EMBL/GenBank/DDBJ databases">
        <title>Draft genome of Bugula neritina, a colonial animal packing powerful symbionts and potential medicines.</title>
        <authorList>
            <person name="Rayko M."/>
        </authorList>
    </citation>
    <scope>NUCLEOTIDE SEQUENCE [LARGE SCALE GENOMIC DNA]</scope>
    <source>
        <strain evidence="9">Kwan_BN1</strain>
    </source>
</reference>
<dbReference type="FunFam" id="2.60.40.10:FF:000107">
    <property type="entry name" value="Myosin, light chain kinase a"/>
    <property type="match status" value="4"/>
</dbReference>
<dbReference type="SMART" id="SM00408">
    <property type="entry name" value="IGc2"/>
    <property type="match status" value="15"/>
</dbReference>
<feature type="compositionally biased region" description="Low complexity" evidence="7">
    <location>
        <begin position="3894"/>
        <end position="3915"/>
    </location>
</feature>
<feature type="compositionally biased region" description="Low complexity" evidence="7">
    <location>
        <begin position="1823"/>
        <end position="1859"/>
    </location>
</feature>
<proteinExistence type="inferred from homology"/>
<comment type="similarity">
    <text evidence="2">Belongs to the protein kinase superfamily. CAMK Ser/Thr protein kinase family.</text>
</comment>
<evidence type="ECO:0000256" key="6">
    <source>
        <dbReference type="ARBA" id="ARBA00023319"/>
    </source>
</evidence>
<feature type="domain" description="Ig-like" evidence="8">
    <location>
        <begin position="5422"/>
        <end position="5512"/>
    </location>
</feature>
<feature type="compositionally biased region" description="Polar residues" evidence="7">
    <location>
        <begin position="715"/>
        <end position="727"/>
    </location>
</feature>
<feature type="region of interest" description="Disordered" evidence="7">
    <location>
        <begin position="3845"/>
        <end position="3864"/>
    </location>
</feature>
<feature type="domain" description="Ig-like" evidence="8">
    <location>
        <begin position="2669"/>
        <end position="2758"/>
    </location>
</feature>
<evidence type="ECO:0000259" key="8">
    <source>
        <dbReference type="PROSITE" id="PS50835"/>
    </source>
</evidence>
<evidence type="ECO:0000313" key="9">
    <source>
        <dbReference type="EMBL" id="KAF6030160.1"/>
    </source>
</evidence>
<feature type="compositionally biased region" description="Basic and acidic residues" evidence="7">
    <location>
        <begin position="4912"/>
        <end position="4921"/>
    </location>
</feature>
<dbReference type="FunFam" id="2.60.40.10:FF:000032">
    <property type="entry name" value="palladin isoform X1"/>
    <property type="match status" value="2"/>
</dbReference>
<keyword evidence="3" id="KW-0963">Cytoplasm</keyword>
<feature type="domain" description="Ig-like" evidence="8">
    <location>
        <begin position="5320"/>
        <end position="5408"/>
    </location>
</feature>
<keyword evidence="6" id="KW-0393">Immunoglobulin domain</keyword>
<evidence type="ECO:0000256" key="2">
    <source>
        <dbReference type="ARBA" id="ARBA00006692"/>
    </source>
</evidence>
<dbReference type="SUPFAM" id="SSF48726">
    <property type="entry name" value="Immunoglobulin"/>
    <property type="match status" value="18"/>
</dbReference>
<feature type="domain" description="Ig-like" evidence="8">
    <location>
        <begin position="2012"/>
        <end position="2096"/>
    </location>
</feature>
<dbReference type="SMART" id="SM00409">
    <property type="entry name" value="IG"/>
    <property type="match status" value="18"/>
</dbReference>
<feature type="compositionally biased region" description="Polar residues" evidence="7">
    <location>
        <begin position="4871"/>
        <end position="4889"/>
    </location>
</feature>
<feature type="region of interest" description="Disordered" evidence="7">
    <location>
        <begin position="4857"/>
        <end position="4956"/>
    </location>
</feature>
<feature type="compositionally biased region" description="Low complexity" evidence="7">
    <location>
        <begin position="2441"/>
        <end position="2452"/>
    </location>
</feature>
<dbReference type="OrthoDB" id="5969272at2759"/>